<dbReference type="PANTHER" id="PTHR11412:SF136">
    <property type="entry name" value="CD109 ANTIGEN"/>
    <property type="match status" value="1"/>
</dbReference>
<dbReference type="SMART" id="SM01359">
    <property type="entry name" value="A2M_N_2"/>
    <property type="match status" value="1"/>
</dbReference>
<name>A0ABY7FPE7_MYAAR</name>
<sequence length="376" mass="42108">MLFHLSYVYGEKVQGSAGLQFRIVEYNGIENEVFTTSRKDLINGLTEFTINVRDLQNARGRGFPENARLLLEADVIEDATGKEEKSSEDFLIDMSYVNGRKAAYQKIKILCSDGNDERKMAKDEFTTNDRGQLMEPFTTGITHQHLKFKENEQFIRASTNMNAFSRFSGIIMMITSRGEIVDTSFNKPTNEINMRLENSIYKKVSPGARLLAFYVDKDDNRIVADSTKFAVDPVCRGTPLELKTKKSEIYPGDRTELTVTGPNGMWVGFNIMDKALLLLNSDNVLKHDTASVYLKGATGLCYGTSPGKNSPRRRIELEPNSAHTVSFSVIPLVAGEIPVTVSAFVSSNISGKADVIEKKLHIRCTKTNHFEFTNLI</sequence>
<evidence type="ECO:0000256" key="2">
    <source>
        <dbReference type="ARBA" id="ARBA00022966"/>
    </source>
</evidence>
<evidence type="ECO:0000313" key="5">
    <source>
        <dbReference type="Proteomes" id="UP001164746"/>
    </source>
</evidence>
<dbReference type="Proteomes" id="UP001164746">
    <property type="component" value="Chromosome 13"/>
</dbReference>
<dbReference type="Pfam" id="PF07703">
    <property type="entry name" value="A2M_BRD"/>
    <property type="match status" value="1"/>
</dbReference>
<dbReference type="InterPro" id="IPR050473">
    <property type="entry name" value="A2M/Complement_sys"/>
</dbReference>
<dbReference type="PANTHER" id="PTHR11412">
    <property type="entry name" value="MACROGLOBULIN / COMPLEMENT"/>
    <property type="match status" value="1"/>
</dbReference>
<keyword evidence="1" id="KW-0732">Signal</keyword>
<accession>A0ABY7FPE7</accession>
<organism evidence="4 5">
    <name type="scientific">Mya arenaria</name>
    <name type="common">Soft-shell clam</name>
    <dbReference type="NCBI Taxonomy" id="6604"/>
    <lineage>
        <taxon>Eukaryota</taxon>
        <taxon>Metazoa</taxon>
        <taxon>Spiralia</taxon>
        <taxon>Lophotrochozoa</taxon>
        <taxon>Mollusca</taxon>
        <taxon>Bivalvia</taxon>
        <taxon>Autobranchia</taxon>
        <taxon>Heteroconchia</taxon>
        <taxon>Euheterodonta</taxon>
        <taxon>Imparidentia</taxon>
        <taxon>Neoheterodontei</taxon>
        <taxon>Myida</taxon>
        <taxon>Myoidea</taxon>
        <taxon>Myidae</taxon>
        <taxon>Mya</taxon>
    </lineage>
</organism>
<dbReference type="Gene3D" id="2.60.40.1940">
    <property type="match status" value="1"/>
</dbReference>
<evidence type="ECO:0000256" key="1">
    <source>
        <dbReference type="ARBA" id="ARBA00022729"/>
    </source>
</evidence>
<dbReference type="Gene3D" id="2.60.40.1930">
    <property type="match status" value="1"/>
</dbReference>
<dbReference type="EMBL" id="CP111024">
    <property type="protein sequence ID" value="WAR23940.1"/>
    <property type="molecule type" value="Genomic_DNA"/>
</dbReference>
<dbReference type="InterPro" id="IPR011625">
    <property type="entry name" value="A2M_N_BRD"/>
</dbReference>
<evidence type="ECO:0000259" key="3">
    <source>
        <dbReference type="SMART" id="SM01359"/>
    </source>
</evidence>
<protein>
    <recommendedName>
        <fullName evidence="3">Alpha-2-macroglobulin bait region domain-containing protein</fullName>
    </recommendedName>
</protein>
<keyword evidence="2" id="KW-0882">Thioester bond</keyword>
<keyword evidence="5" id="KW-1185">Reference proteome</keyword>
<dbReference type="InterPro" id="IPR013783">
    <property type="entry name" value="Ig-like_fold"/>
</dbReference>
<evidence type="ECO:0000313" key="4">
    <source>
        <dbReference type="EMBL" id="WAR23940.1"/>
    </source>
</evidence>
<proteinExistence type="predicted"/>
<dbReference type="Gene3D" id="2.60.40.10">
    <property type="entry name" value="Immunoglobulins"/>
    <property type="match status" value="1"/>
</dbReference>
<gene>
    <name evidence="4" type="ORF">MAR_037609</name>
</gene>
<feature type="domain" description="Alpha-2-macroglobulin bait region" evidence="3">
    <location>
        <begin position="146"/>
        <end position="279"/>
    </location>
</feature>
<reference evidence="4" key="1">
    <citation type="submission" date="2022-11" db="EMBL/GenBank/DDBJ databases">
        <title>Centuries of genome instability and evolution in soft-shell clam transmissible cancer (bioRxiv).</title>
        <authorList>
            <person name="Hart S.F.M."/>
            <person name="Yonemitsu M.A."/>
            <person name="Giersch R.M."/>
            <person name="Beal B.F."/>
            <person name="Arriagada G."/>
            <person name="Davis B.W."/>
            <person name="Ostrander E.A."/>
            <person name="Goff S.P."/>
            <person name="Metzger M.J."/>
        </authorList>
    </citation>
    <scope>NUCLEOTIDE SEQUENCE</scope>
    <source>
        <strain evidence="4">MELC-2E11</strain>
        <tissue evidence="4">Siphon/mantle</tissue>
    </source>
</reference>